<dbReference type="EMBL" id="CP121472">
    <property type="protein sequence ID" value="WPL17197.1"/>
    <property type="molecule type" value="Genomic_DNA"/>
</dbReference>
<feature type="chain" id="PRO_5046370315" description="Ice-binding protein C-terminal domain-containing protein" evidence="1">
    <location>
        <begin position="26"/>
        <end position="301"/>
    </location>
</feature>
<dbReference type="Pfam" id="PF07589">
    <property type="entry name" value="PEP-CTERM"/>
    <property type="match status" value="1"/>
</dbReference>
<proteinExistence type="predicted"/>
<sequence length="301" mass="31345">MKRLVLPIASLLSASGLFGVQGAYAGATYSTDFENFALGSNTTTAPLVGAVDGWRGNGTSGTVGGTVDAEIVELSSGNQVFRISNGIGTSGNYDFTHPATPTIDAAGESSLTGDTIDTFNFSFDFMSAFDGEQDGLQIDVTPFEGGTASRQGIVRIQDGGTDGFRVGWWEVNSGFNFLTLGTGLDRNVWHNLSVSMIFNDGPSNDVVTLTLNGASTTSTSWEQYYSTAGTPQPALAPVDSVIFRVPTACSSLGTCNNVADNGVYFDNFTQSSSSSAVPVPPTLTLIGLGLAGLGYSLRKKS</sequence>
<evidence type="ECO:0000256" key="1">
    <source>
        <dbReference type="SAM" id="SignalP"/>
    </source>
</evidence>
<gene>
    <name evidence="3" type="ORF">Thiowin_02193</name>
</gene>
<keyword evidence="1" id="KW-0732">Signal</keyword>
<keyword evidence="4" id="KW-1185">Reference proteome</keyword>
<dbReference type="Proteomes" id="UP001432180">
    <property type="component" value="Chromosome"/>
</dbReference>
<accession>A0ABZ0S9S8</accession>
<feature type="domain" description="Ice-binding protein C-terminal" evidence="2">
    <location>
        <begin position="276"/>
        <end position="299"/>
    </location>
</feature>
<dbReference type="RefSeq" id="WP_328987718.1">
    <property type="nucleotide sequence ID" value="NZ_CP121472.1"/>
</dbReference>
<evidence type="ECO:0000313" key="3">
    <source>
        <dbReference type="EMBL" id="WPL17197.1"/>
    </source>
</evidence>
<feature type="signal peptide" evidence="1">
    <location>
        <begin position="1"/>
        <end position="25"/>
    </location>
</feature>
<evidence type="ECO:0000313" key="4">
    <source>
        <dbReference type="Proteomes" id="UP001432180"/>
    </source>
</evidence>
<organism evidence="3 4">
    <name type="scientific">Thiorhodovibrio winogradskyi</name>
    <dbReference type="NCBI Taxonomy" id="77007"/>
    <lineage>
        <taxon>Bacteria</taxon>
        <taxon>Pseudomonadati</taxon>
        <taxon>Pseudomonadota</taxon>
        <taxon>Gammaproteobacteria</taxon>
        <taxon>Chromatiales</taxon>
        <taxon>Chromatiaceae</taxon>
        <taxon>Thiorhodovibrio</taxon>
    </lineage>
</organism>
<name>A0ABZ0S9S8_9GAMM</name>
<protein>
    <recommendedName>
        <fullName evidence="2">Ice-binding protein C-terminal domain-containing protein</fullName>
    </recommendedName>
</protein>
<reference evidence="3 4" key="1">
    <citation type="journal article" date="2023" name="Microorganisms">
        <title>Thiorhodovibrio frisius and Trv. litoralis spp. nov., Two Novel Members from a Clade of Fastidious Purple Sulfur Bacteria That Exhibit Unique Red-Shifted Light-Harvesting Capabilities.</title>
        <authorList>
            <person name="Methner A."/>
            <person name="Kuzyk S.B."/>
            <person name="Petersen J."/>
            <person name="Bauer S."/>
            <person name="Brinkmann H."/>
            <person name="Sichau K."/>
            <person name="Wanner G."/>
            <person name="Wolf J."/>
            <person name="Neumann-Schaal M."/>
            <person name="Henke P."/>
            <person name="Tank M."/>
            <person name="Sproer C."/>
            <person name="Bunk B."/>
            <person name="Overmann J."/>
        </authorList>
    </citation>
    <scope>NUCLEOTIDE SEQUENCE [LARGE SCALE GENOMIC DNA]</scope>
    <source>
        <strain evidence="3 4">DSM 6702</strain>
    </source>
</reference>
<dbReference type="InterPro" id="IPR013424">
    <property type="entry name" value="Ice-binding_C"/>
</dbReference>
<evidence type="ECO:0000259" key="2">
    <source>
        <dbReference type="Pfam" id="PF07589"/>
    </source>
</evidence>